<dbReference type="Pfam" id="PF02452">
    <property type="entry name" value="PemK_toxin"/>
    <property type="match status" value="1"/>
</dbReference>
<evidence type="ECO:0000313" key="2">
    <source>
        <dbReference type="EMBL" id="GHD02076.1"/>
    </source>
</evidence>
<name>A0ABQ3GEK7_9MICC</name>
<gene>
    <name evidence="2" type="ORF">GCM10008096_06950</name>
</gene>
<reference evidence="3" key="1">
    <citation type="journal article" date="2019" name="Int. J. Syst. Evol. Microbiol.">
        <title>The Global Catalogue of Microorganisms (GCM) 10K type strain sequencing project: providing services to taxonomists for standard genome sequencing and annotation.</title>
        <authorList>
            <consortium name="The Broad Institute Genomics Platform"/>
            <consortium name="The Broad Institute Genome Sequencing Center for Infectious Disease"/>
            <person name="Wu L."/>
            <person name="Ma J."/>
        </authorList>
    </citation>
    <scope>NUCLEOTIDE SEQUENCE [LARGE SCALE GENOMIC DNA]</scope>
    <source>
        <strain evidence="3">KCTC 19466</strain>
    </source>
</reference>
<dbReference type="InterPro" id="IPR003477">
    <property type="entry name" value="PemK-like"/>
</dbReference>
<dbReference type="Proteomes" id="UP000642819">
    <property type="component" value="Unassembled WGS sequence"/>
</dbReference>
<keyword evidence="3" id="KW-1185">Reference proteome</keyword>
<evidence type="ECO:0000313" key="3">
    <source>
        <dbReference type="Proteomes" id="UP000642819"/>
    </source>
</evidence>
<dbReference type="EMBL" id="BMXK01000002">
    <property type="protein sequence ID" value="GHD02076.1"/>
    <property type="molecule type" value="Genomic_DNA"/>
</dbReference>
<dbReference type="RefSeq" id="WP_189348727.1">
    <property type="nucleotide sequence ID" value="NZ_BMXK01000002.1"/>
</dbReference>
<dbReference type="SUPFAM" id="SSF50118">
    <property type="entry name" value="Cell growth inhibitor/plasmid maintenance toxic component"/>
    <property type="match status" value="1"/>
</dbReference>
<feature type="region of interest" description="Disordered" evidence="1">
    <location>
        <begin position="24"/>
        <end position="57"/>
    </location>
</feature>
<accession>A0ABQ3GEK7</accession>
<proteinExistence type="predicted"/>
<organism evidence="2 3">
    <name type="scientific">Zhihengliuella salsuginis</name>
    <dbReference type="NCBI Taxonomy" id="578222"/>
    <lineage>
        <taxon>Bacteria</taxon>
        <taxon>Bacillati</taxon>
        <taxon>Actinomycetota</taxon>
        <taxon>Actinomycetes</taxon>
        <taxon>Micrococcales</taxon>
        <taxon>Micrococcaceae</taxon>
        <taxon>Zhihengliuella</taxon>
    </lineage>
</organism>
<comment type="caution">
    <text evidence="2">The sequence shown here is derived from an EMBL/GenBank/DDBJ whole genome shotgun (WGS) entry which is preliminary data.</text>
</comment>
<evidence type="ECO:0000256" key="1">
    <source>
        <dbReference type="SAM" id="MobiDB-lite"/>
    </source>
</evidence>
<evidence type="ECO:0008006" key="4">
    <source>
        <dbReference type="Google" id="ProtNLM"/>
    </source>
</evidence>
<protein>
    <recommendedName>
        <fullName evidence="4">PemK-like, MazF-like toxin of type II toxin-antitoxin system</fullName>
    </recommendedName>
</protein>
<sequence>MQINVRTVRRWAGIVGRVVREVKKARRASNESPGGRGGRHPDVVPGQVGSGSWEAGGYPGDFSGRIQPVYAPAPDGKPDPGEIVWSWVPYEEDYGQGKDRPVLLIGRDGRYLLALMLTSRDRNNEDQADPDYVDIGSGDWDDRGRESEVKVDRVIRLLPSGVRREGAVLAENRFERVAQRVAERYAG</sequence>